<feature type="chain" id="PRO_5045388111" evidence="1">
    <location>
        <begin position="19"/>
        <end position="174"/>
    </location>
</feature>
<sequence>MKTLLALIFSLLPLTSFAITPVSGDAGNIQSDHQKPGFTNNMTSFWVKEKYDKPCWVQVGFRTTWPDTIERCIGSAPSGSKGKVEVGLYITGIRVCHSNSGRVKGYTLFGKDGNGNTQVETFKRPNCDTWKQRVNCPAGEMATGVRLHFDAGSGNKSDILTGVQLHCGYAPFVE</sequence>
<dbReference type="EMBL" id="CP140158">
    <property type="protein sequence ID" value="WQG84669.1"/>
    <property type="molecule type" value="Genomic_DNA"/>
</dbReference>
<dbReference type="RefSeq" id="WP_018625724.1">
    <property type="nucleotide sequence ID" value="NZ_CP140158.1"/>
</dbReference>
<evidence type="ECO:0000313" key="2">
    <source>
        <dbReference type="EMBL" id="WQG84669.1"/>
    </source>
</evidence>
<reference evidence="2 3" key="1">
    <citation type="submission" date="2023-11" db="EMBL/GenBank/DDBJ databases">
        <title>MicrobeMod: A computational toolkit for identifying prokaryotic methylation and restriction-modification with nanopore sequencing.</title>
        <authorList>
            <person name="Crits-Christoph A."/>
            <person name="Kang S.C."/>
            <person name="Lee H."/>
            <person name="Ostrov N."/>
        </authorList>
    </citation>
    <scope>NUCLEOTIDE SEQUENCE [LARGE SCALE GENOMIC DNA]</scope>
    <source>
        <strain evidence="2 3">DSMZ 16071</strain>
    </source>
</reference>
<protein>
    <submittedName>
        <fullName evidence="2">Uncharacterized protein</fullName>
    </submittedName>
</protein>
<keyword evidence="3" id="KW-1185">Reference proteome</keyword>
<evidence type="ECO:0000313" key="3">
    <source>
        <dbReference type="Proteomes" id="UP001324185"/>
    </source>
</evidence>
<name>A0ABZ0X2R4_9GAMM</name>
<feature type="signal peptide" evidence="1">
    <location>
        <begin position="1"/>
        <end position="18"/>
    </location>
</feature>
<dbReference type="Proteomes" id="UP001324185">
    <property type="component" value="Chromosome"/>
</dbReference>
<proteinExistence type="predicted"/>
<evidence type="ECO:0000256" key="1">
    <source>
        <dbReference type="SAM" id="SignalP"/>
    </source>
</evidence>
<organism evidence="2 3">
    <name type="scientific">Kangiella aquimarina</name>
    <dbReference type="NCBI Taxonomy" id="261965"/>
    <lineage>
        <taxon>Bacteria</taxon>
        <taxon>Pseudomonadati</taxon>
        <taxon>Pseudomonadota</taxon>
        <taxon>Gammaproteobacteria</taxon>
        <taxon>Kangiellales</taxon>
        <taxon>Kangiellaceae</taxon>
        <taxon>Kangiella</taxon>
    </lineage>
</organism>
<accession>A0ABZ0X2R4</accession>
<keyword evidence="1" id="KW-0732">Signal</keyword>
<gene>
    <name evidence="2" type="ORF">SR900_09360</name>
</gene>